<dbReference type="RefSeq" id="WP_343955254.1">
    <property type="nucleotide sequence ID" value="NZ_BAAAHQ010000060.1"/>
</dbReference>
<organism evidence="2 3">
    <name type="scientific">Nonomuraea longicatena</name>
    <dbReference type="NCBI Taxonomy" id="83682"/>
    <lineage>
        <taxon>Bacteria</taxon>
        <taxon>Bacillati</taxon>
        <taxon>Actinomycetota</taxon>
        <taxon>Actinomycetes</taxon>
        <taxon>Streptosporangiales</taxon>
        <taxon>Streptosporangiaceae</taxon>
        <taxon>Nonomuraea</taxon>
    </lineage>
</organism>
<keyword evidence="3" id="KW-1185">Reference proteome</keyword>
<evidence type="ECO:0000313" key="3">
    <source>
        <dbReference type="Proteomes" id="UP001501578"/>
    </source>
</evidence>
<dbReference type="InterPro" id="IPR006311">
    <property type="entry name" value="TAT_signal"/>
</dbReference>
<evidence type="ECO:0000313" key="2">
    <source>
        <dbReference type="EMBL" id="GAA0953719.1"/>
    </source>
</evidence>
<sequence>MRSRKRALALASSALIATAAFVATSPAAHAVPTECYATQNGNIAESYCANGTGEHQVAVTVLHVNPMVGYVANWGPWVPAGSVSRATIPPGTVVSLRFHVR</sequence>
<protein>
    <submittedName>
        <fullName evidence="2">Uncharacterized protein</fullName>
    </submittedName>
</protein>
<keyword evidence="1" id="KW-0732">Signal</keyword>
<dbReference type="Proteomes" id="UP001501578">
    <property type="component" value="Unassembled WGS sequence"/>
</dbReference>
<feature type="signal peptide" evidence="1">
    <location>
        <begin position="1"/>
        <end position="30"/>
    </location>
</feature>
<dbReference type="EMBL" id="BAAAHQ010000060">
    <property type="protein sequence ID" value="GAA0953719.1"/>
    <property type="molecule type" value="Genomic_DNA"/>
</dbReference>
<comment type="caution">
    <text evidence="2">The sequence shown here is derived from an EMBL/GenBank/DDBJ whole genome shotgun (WGS) entry which is preliminary data.</text>
</comment>
<name>A0ABP4BRR4_9ACTN</name>
<evidence type="ECO:0000256" key="1">
    <source>
        <dbReference type="SAM" id="SignalP"/>
    </source>
</evidence>
<dbReference type="PROSITE" id="PS51318">
    <property type="entry name" value="TAT"/>
    <property type="match status" value="1"/>
</dbReference>
<accession>A0ABP4BRR4</accession>
<feature type="chain" id="PRO_5046217036" evidence="1">
    <location>
        <begin position="31"/>
        <end position="101"/>
    </location>
</feature>
<reference evidence="3" key="1">
    <citation type="journal article" date="2019" name="Int. J. Syst. Evol. Microbiol.">
        <title>The Global Catalogue of Microorganisms (GCM) 10K type strain sequencing project: providing services to taxonomists for standard genome sequencing and annotation.</title>
        <authorList>
            <consortium name="The Broad Institute Genomics Platform"/>
            <consortium name="The Broad Institute Genome Sequencing Center for Infectious Disease"/>
            <person name="Wu L."/>
            <person name="Ma J."/>
        </authorList>
    </citation>
    <scope>NUCLEOTIDE SEQUENCE [LARGE SCALE GENOMIC DNA]</scope>
    <source>
        <strain evidence="3">JCM 11136</strain>
    </source>
</reference>
<proteinExistence type="predicted"/>
<gene>
    <name evidence="2" type="ORF">GCM10009560_76850</name>
</gene>